<feature type="non-terminal residue" evidence="2">
    <location>
        <position position="363"/>
    </location>
</feature>
<comment type="caution">
    <text evidence="2">The sequence shown here is derived from an EMBL/GenBank/DDBJ whole genome shotgun (WGS) entry which is preliminary data.</text>
</comment>
<dbReference type="EMBL" id="LGRX02008088">
    <property type="protein sequence ID" value="KAK3273957.1"/>
    <property type="molecule type" value="Genomic_DNA"/>
</dbReference>
<dbReference type="Gene3D" id="2.60.120.620">
    <property type="entry name" value="q2cbj1_9rhob like domain"/>
    <property type="match status" value="1"/>
</dbReference>
<sequence length="363" mass="39762">MKTVTHSSREKVAQVQDLLRNYEEQIHTLQQCSDSYLNAGLLAKHVEAKKMIEPLEASAKKLRAMLPPELCTDKPATFPPSRLPSAGESSVAPNRVPQPTSTTATHPSPTDAAEPEDAPEQPEHEVWYKFGGSDEWHLSTGDATEREVWGAITGVEVKVWLPKLEDAADSVAEVVGHRSVELHCGRVYALQLQLAADLDADTCQVKFNRKSRRMRILLQVATTATARETPRNASAAPVPEEGCTLGPTTTVRVGADNDPVKALEDNYFTVVDDFLTADIAQNLVKEVQGLDSSRILKDAEVEGGQHSNVRGDRMAWIGSESAGPAQRAFSRHLDMFMLKMMDCVPSLDGVPLVRDKAMVTVYP</sequence>
<accession>A0AAE0G9L9</accession>
<name>A0AAE0G9L9_9CHLO</name>
<keyword evidence="3" id="KW-1185">Reference proteome</keyword>
<feature type="region of interest" description="Disordered" evidence="1">
    <location>
        <begin position="70"/>
        <end position="122"/>
    </location>
</feature>
<protein>
    <submittedName>
        <fullName evidence="2">Uncharacterized protein</fullName>
    </submittedName>
</protein>
<dbReference type="AlphaFoldDB" id="A0AAE0G9L9"/>
<evidence type="ECO:0000313" key="2">
    <source>
        <dbReference type="EMBL" id="KAK3273957.1"/>
    </source>
</evidence>
<reference evidence="2 3" key="1">
    <citation type="journal article" date="2015" name="Genome Biol. Evol.">
        <title>Comparative Genomics of a Bacterivorous Green Alga Reveals Evolutionary Causalities and Consequences of Phago-Mixotrophic Mode of Nutrition.</title>
        <authorList>
            <person name="Burns J.A."/>
            <person name="Paasch A."/>
            <person name="Narechania A."/>
            <person name="Kim E."/>
        </authorList>
    </citation>
    <scope>NUCLEOTIDE SEQUENCE [LARGE SCALE GENOMIC DNA]</scope>
    <source>
        <strain evidence="2 3">PLY_AMNH</strain>
    </source>
</reference>
<feature type="region of interest" description="Disordered" evidence="1">
    <location>
        <begin position="228"/>
        <end position="249"/>
    </location>
</feature>
<evidence type="ECO:0000256" key="1">
    <source>
        <dbReference type="SAM" id="MobiDB-lite"/>
    </source>
</evidence>
<proteinExistence type="predicted"/>
<organism evidence="2 3">
    <name type="scientific">Cymbomonas tetramitiformis</name>
    <dbReference type="NCBI Taxonomy" id="36881"/>
    <lineage>
        <taxon>Eukaryota</taxon>
        <taxon>Viridiplantae</taxon>
        <taxon>Chlorophyta</taxon>
        <taxon>Pyramimonadophyceae</taxon>
        <taxon>Pyramimonadales</taxon>
        <taxon>Pyramimonadaceae</taxon>
        <taxon>Cymbomonas</taxon>
    </lineage>
</organism>
<evidence type="ECO:0000313" key="3">
    <source>
        <dbReference type="Proteomes" id="UP001190700"/>
    </source>
</evidence>
<dbReference type="Proteomes" id="UP001190700">
    <property type="component" value="Unassembled WGS sequence"/>
</dbReference>
<gene>
    <name evidence="2" type="ORF">CYMTET_17834</name>
</gene>
<feature type="compositionally biased region" description="Low complexity" evidence="1">
    <location>
        <begin position="99"/>
        <end position="112"/>
    </location>
</feature>